<evidence type="ECO:0000313" key="3">
    <source>
        <dbReference type="EMBL" id="MDR8754397.1"/>
    </source>
</evidence>
<dbReference type="Gene3D" id="3.10.450.50">
    <property type="match status" value="1"/>
</dbReference>
<dbReference type="OrthoDB" id="8908746at2"/>
<proteinExistence type="predicted"/>
<keyword evidence="5" id="KW-1185">Reference proteome</keyword>
<dbReference type="EMBL" id="VJSY01000018">
    <property type="protein sequence ID" value="MDR8754397.1"/>
    <property type="molecule type" value="Genomic_DNA"/>
</dbReference>
<accession>A0A132ELD7</accession>
<sequence>MTGTNHTPGPALAVVQAAWNAAARDWNADALTGVYTADALFFGGRPGHAAGHDAIRAYFASYEGVIRSATLELVDQQFIRFGDDCFLAQGYGEFAFVLGDGTTSRSRLRTTLVIAAQQHEWKIRQHHFSASPETPPI</sequence>
<evidence type="ECO:0000313" key="2">
    <source>
        <dbReference type="EMBL" id="KWF36113.1"/>
    </source>
</evidence>
<feature type="domain" description="SnoaL-like" evidence="1">
    <location>
        <begin position="17"/>
        <end position="130"/>
    </location>
</feature>
<dbReference type="NCBIfam" id="TIGR02246">
    <property type="entry name" value="SgcJ/EcaC family oxidoreductase"/>
    <property type="match status" value="1"/>
</dbReference>
<evidence type="ECO:0000313" key="5">
    <source>
        <dbReference type="Proteomes" id="UP001248067"/>
    </source>
</evidence>
<gene>
    <name evidence="3" type="ORF">FEQ00_02820</name>
    <name evidence="2" type="ORF">WT56_07475</name>
</gene>
<organism evidence="2 4">
    <name type="scientific">Burkholderia pseudomultivorans</name>
    <dbReference type="NCBI Taxonomy" id="1207504"/>
    <lineage>
        <taxon>Bacteria</taxon>
        <taxon>Pseudomonadati</taxon>
        <taxon>Pseudomonadota</taxon>
        <taxon>Betaproteobacteria</taxon>
        <taxon>Burkholderiales</taxon>
        <taxon>Burkholderiaceae</taxon>
        <taxon>Burkholderia</taxon>
        <taxon>Burkholderia cepacia complex</taxon>
    </lineage>
</organism>
<dbReference type="Pfam" id="PF13474">
    <property type="entry name" value="SnoaL_3"/>
    <property type="match status" value="1"/>
</dbReference>
<evidence type="ECO:0000259" key="1">
    <source>
        <dbReference type="Pfam" id="PF13474"/>
    </source>
</evidence>
<reference evidence="2 4" key="1">
    <citation type="submission" date="2015-11" db="EMBL/GenBank/DDBJ databases">
        <title>Expanding the genomic diversity of Burkholderia species for the development of highly accurate diagnostics.</title>
        <authorList>
            <person name="Sahl J."/>
            <person name="Keim P."/>
            <person name="Wagner D."/>
        </authorList>
    </citation>
    <scope>NUCLEOTIDE SEQUENCE [LARGE SCALE GENOMIC DNA]</scope>
    <source>
        <strain evidence="2 4">MSMB368WGS</strain>
    </source>
</reference>
<dbReference type="EMBL" id="LPJR01000006">
    <property type="protein sequence ID" value="KWF36113.1"/>
    <property type="molecule type" value="Genomic_DNA"/>
</dbReference>
<dbReference type="AlphaFoldDB" id="A0A132ELD7"/>
<name>A0A132ELD7_9BURK</name>
<evidence type="ECO:0000313" key="4">
    <source>
        <dbReference type="Proteomes" id="UP000062912"/>
    </source>
</evidence>
<dbReference type="InterPro" id="IPR032710">
    <property type="entry name" value="NTF2-like_dom_sf"/>
</dbReference>
<comment type="caution">
    <text evidence="2">The sequence shown here is derived from an EMBL/GenBank/DDBJ whole genome shotgun (WGS) entry which is preliminary data.</text>
</comment>
<protein>
    <recommendedName>
        <fullName evidence="1">SnoaL-like domain-containing protein</fullName>
    </recommendedName>
</protein>
<dbReference type="SUPFAM" id="SSF54427">
    <property type="entry name" value="NTF2-like"/>
    <property type="match status" value="1"/>
</dbReference>
<dbReference type="RefSeq" id="WP_060239751.1">
    <property type="nucleotide sequence ID" value="NZ_CADFDQ010000010.1"/>
</dbReference>
<dbReference type="Proteomes" id="UP000062912">
    <property type="component" value="Unassembled WGS sequence"/>
</dbReference>
<reference evidence="3 5" key="2">
    <citation type="submission" date="2019-06" db="EMBL/GenBank/DDBJ databases">
        <title>Evolution of Burkholderia multivorans in the lungs of Cystic Fibrosis patients.</title>
        <authorList>
            <person name="Moreira L.M."/>
        </authorList>
    </citation>
    <scope>NUCLEOTIDE SEQUENCE [LARGE SCALE GENOMIC DNA]</scope>
    <source>
        <strain evidence="3 5">VC13239</strain>
    </source>
</reference>
<dbReference type="InterPro" id="IPR011944">
    <property type="entry name" value="Steroid_delta5-4_isomerase"/>
</dbReference>
<dbReference type="Proteomes" id="UP001248067">
    <property type="component" value="Unassembled WGS sequence"/>
</dbReference>
<dbReference type="InterPro" id="IPR037401">
    <property type="entry name" value="SnoaL-like"/>
</dbReference>